<dbReference type="GO" id="GO:0008235">
    <property type="term" value="F:metalloexopeptidase activity"/>
    <property type="evidence" value="ECO:0007669"/>
    <property type="project" value="InterPro"/>
</dbReference>
<reference evidence="10" key="1">
    <citation type="submission" date="2018-09" db="EMBL/GenBank/DDBJ databases">
        <authorList>
            <person name="Livingstone P.G."/>
            <person name="Whitworth D.E."/>
        </authorList>
    </citation>
    <scope>NUCLEOTIDE SEQUENCE [LARGE SCALE GENOMIC DNA]</scope>
    <source>
        <strain evidence="10">CA054A</strain>
    </source>
</reference>
<dbReference type="OrthoDB" id="9789219at2"/>
<organism evidence="9 10">
    <name type="scientific">Corallococcus terminator</name>
    <dbReference type="NCBI Taxonomy" id="2316733"/>
    <lineage>
        <taxon>Bacteria</taxon>
        <taxon>Pseudomonadati</taxon>
        <taxon>Myxococcota</taxon>
        <taxon>Myxococcia</taxon>
        <taxon>Myxococcales</taxon>
        <taxon>Cystobacterineae</taxon>
        <taxon>Myxococcaceae</taxon>
        <taxon>Corallococcus</taxon>
    </lineage>
</organism>
<name>A0A3A8ISM4_9BACT</name>
<evidence type="ECO:0000259" key="8">
    <source>
        <dbReference type="Pfam" id="PF04389"/>
    </source>
</evidence>
<evidence type="ECO:0000256" key="2">
    <source>
        <dbReference type="ARBA" id="ARBA00022670"/>
    </source>
</evidence>
<keyword evidence="4 7" id="KW-0732">Signal</keyword>
<protein>
    <submittedName>
        <fullName evidence="9">M20/M25/M40 family metallo-hydrolase</fullName>
    </submittedName>
</protein>
<evidence type="ECO:0000256" key="4">
    <source>
        <dbReference type="ARBA" id="ARBA00022729"/>
    </source>
</evidence>
<dbReference type="AlphaFoldDB" id="A0A3A8ISM4"/>
<feature type="chain" id="PRO_5017451838" evidence="7">
    <location>
        <begin position="21"/>
        <end position="687"/>
    </location>
</feature>
<dbReference type="Gene3D" id="2.60.40.10">
    <property type="entry name" value="Immunoglobulins"/>
    <property type="match status" value="1"/>
</dbReference>
<dbReference type="PANTHER" id="PTHR12147">
    <property type="entry name" value="METALLOPEPTIDASE M28 FAMILY MEMBER"/>
    <property type="match status" value="1"/>
</dbReference>
<proteinExistence type="predicted"/>
<dbReference type="GO" id="GO:0004177">
    <property type="term" value="F:aminopeptidase activity"/>
    <property type="evidence" value="ECO:0007669"/>
    <property type="project" value="UniProtKB-KW"/>
</dbReference>
<dbReference type="Proteomes" id="UP000268094">
    <property type="component" value="Unassembled WGS sequence"/>
</dbReference>
<evidence type="ECO:0000313" key="10">
    <source>
        <dbReference type="Proteomes" id="UP000268094"/>
    </source>
</evidence>
<comment type="caution">
    <text evidence="9">The sequence shown here is derived from an EMBL/GenBank/DDBJ whole genome shotgun (WGS) entry which is preliminary data.</text>
</comment>
<keyword evidence="5 9" id="KW-0378">Hydrolase</keyword>
<dbReference type="Gene3D" id="3.40.630.10">
    <property type="entry name" value="Zn peptidases"/>
    <property type="match status" value="1"/>
</dbReference>
<evidence type="ECO:0000256" key="3">
    <source>
        <dbReference type="ARBA" id="ARBA00022723"/>
    </source>
</evidence>
<gene>
    <name evidence="9" type="ORF">D7V88_19335</name>
</gene>
<dbReference type="Pfam" id="PF04389">
    <property type="entry name" value="Peptidase_M28"/>
    <property type="match status" value="1"/>
</dbReference>
<evidence type="ECO:0000256" key="7">
    <source>
        <dbReference type="SAM" id="SignalP"/>
    </source>
</evidence>
<feature type="signal peptide" evidence="7">
    <location>
        <begin position="1"/>
        <end position="20"/>
    </location>
</feature>
<keyword evidence="6" id="KW-0862">Zinc</keyword>
<keyword evidence="3" id="KW-0479">Metal-binding</keyword>
<dbReference type="Pfam" id="PF17957">
    <property type="entry name" value="Big_7"/>
    <property type="match status" value="1"/>
</dbReference>
<keyword evidence="10" id="KW-1185">Reference proteome</keyword>
<dbReference type="GO" id="GO:0046872">
    <property type="term" value="F:metal ion binding"/>
    <property type="evidence" value="ECO:0007669"/>
    <property type="project" value="UniProtKB-KW"/>
</dbReference>
<dbReference type="GO" id="GO:0006508">
    <property type="term" value="P:proteolysis"/>
    <property type="evidence" value="ECO:0007669"/>
    <property type="project" value="UniProtKB-KW"/>
</dbReference>
<keyword evidence="2" id="KW-0645">Protease</keyword>
<evidence type="ECO:0000256" key="1">
    <source>
        <dbReference type="ARBA" id="ARBA00022438"/>
    </source>
</evidence>
<dbReference type="InterPro" id="IPR045175">
    <property type="entry name" value="M28_fam"/>
</dbReference>
<keyword evidence="1" id="KW-0031">Aminopeptidase</keyword>
<dbReference type="InterPro" id="IPR013783">
    <property type="entry name" value="Ig-like_fold"/>
</dbReference>
<dbReference type="PANTHER" id="PTHR12147:SF56">
    <property type="entry name" value="AMINOPEPTIDASE YDR415C-RELATED"/>
    <property type="match status" value="1"/>
</dbReference>
<dbReference type="RefSeq" id="WP_120542127.1">
    <property type="nucleotide sequence ID" value="NZ_RAVZ01000128.1"/>
</dbReference>
<evidence type="ECO:0000313" key="9">
    <source>
        <dbReference type="EMBL" id="RKG85688.1"/>
    </source>
</evidence>
<dbReference type="SUPFAM" id="SSF53187">
    <property type="entry name" value="Zn-dependent exopeptidases"/>
    <property type="match status" value="1"/>
</dbReference>
<feature type="domain" description="Peptidase M28" evidence="8">
    <location>
        <begin position="192"/>
        <end position="396"/>
    </location>
</feature>
<evidence type="ECO:0000256" key="5">
    <source>
        <dbReference type="ARBA" id="ARBA00022801"/>
    </source>
</evidence>
<sequence>MRFKKLAPVVLSLCCATASAQEAREKEVYISVGSETLDALRTSFRASGTSAPTLVREANGVSVLKLNESQLGNVSQLMHDKYHRCAGFLTHDTQEAALAVLQPVQPAINPSLVSYTLDNAAVVSSLFSGLQESSLRSTITQLSSYTNRYYKGSASSVQASNWLRDTWLSYAAGRSDVSVQLYTHSTWDQPSVIATITGTLLPSEVVVIGGHLDSINLNVASSSRPTATAPGADDDASGVATLSEVFRVAMAKGYKPARTVKFMAYAAEEVGLLGSQAIAQAHKAAATNVVGVLQLDMTNYRGSTVEVTLVTDNTNAAQNTFLGNLIDTYTGYSRSNITCGYGCSDHASWTSAGYPASIPFEATMSQDNPYIHTANDTLANSTDGQSGNNANNALKFARIAAAYLAELGKGTIPGLPTDTQAPTVTLTTPTNGGTVTGTVNLAATASDNVGVNKVEFFVDGAIRGTSFTSPYTFAWDSRTVANGSHTFAAKASDSAGNATTTSTTTATVSNVSTSGTYDATYKTLRCSAVAATCDSGTAFKGRGAMSPAETSAPNTLKGTCIDGSSGTFHSDESNDALKVSTVDGSNFAPGKQVKVEATVWAYASPSSDRLDLYYTANAAATTPVWTLITTITPTAAGATTLSATYTLPSGTNQAVRAQFRYGSGSPASACVSNEYNDRDDLVFTVGQ</sequence>
<dbReference type="EMBL" id="RAVZ01000128">
    <property type="protein sequence ID" value="RKG85688.1"/>
    <property type="molecule type" value="Genomic_DNA"/>
</dbReference>
<evidence type="ECO:0000256" key="6">
    <source>
        <dbReference type="ARBA" id="ARBA00022833"/>
    </source>
</evidence>
<accession>A0A3A8ISM4</accession>
<dbReference type="InterPro" id="IPR007484">
    <property type="entry name" value="Peptidase_M28"/>
</dbReference>